<gene>
    <name evidence="7" type="ORF">RJ640_023481</name>
</gene>
<evidence type="ECO:0000256" key="4">
    <source>
        <dbReference type="ARBA" id="ARBA00023242"/>
    </source>
</evidence>
<comment type="subcellular location">
    <subcellularLocation>
        <location evidence="1">Nucleus</location>
    </subcellularLocation>
</comment>
<dbReference type="CDD" id="cd18917">
    <property type="entry name" value="bHLH_AtSAC51_like"/>
    <property type="match status" value="1"/>
</dbReference>
<protein>
    <recommendedName>
        <fullName evidence="6">BHLH domain-containing protein</fullName>
    </recommendedName>
</protein>
<evidence type="ECO:0000256" key="2">
    <source>
        <dbReference type="ARBA" id="ARBA00023015"/>
    </source>
</evidence>
<dbReference type="InterPro" id="IPR037546">
    <property type="entry name" value="SAC51-like"/>
</dbReference>
<dbReference type="InterPro" id="IPR011598">
    <property type="entry name" value="bHLH_dom"/>
</dbReference>
<dbReference type="EMBL" id="JAVXUO010000437">
    <property type="protein sequence ID" value="KAK2992098.1"/>
    <property type="molecule type" value="Genomic_DNA"/>
</dbReference>
<feature type="compositionally biased region" description="Polar residues" evidence="5">
    <location>
        <begin position="222"/>
        <end position="237"/>
    </location>
</feature>
<dbReference type="Pfam" id="PF23173">
    <property type="entry name" value="bHLH_SAC51"/>
    <property type="match status" value="1"/>
</dbReference>
<proteinExistence type="predicted"/>
<dbReference type="PANTHER" id="PTHR36066">
    <property type="entry name" value="TRANSCRIPTION FACTOR BHLH145"/>
    <property type="match status" value="1"/>
</dbReference>
<dbReference type="Proteomes" id="UP001187471">
    <property type="component" value="Unassembled WGS sequence"/>
</dbReference>
<sequence length="361" mass="39331">MEKDFGSWFPGGCTDWKPPNLNPYSGPLNFGQNTGLKHMNSCTNMVSANGNLSDFVFSGVPHGKASLPNEPRGWFYCLPRYRQAFAPVLSTVPKQLLPTCLNEKIGGPGDSNVGSGCPQKRFLVFDQSGDQTTLLFSSGIGAPVEHLPSWNPKPLGAFNLCKAEQGNRIDMVTPYAPVSTNKCEEESYEDDMRSEMHEDTEELNALLYSDDENDYSEDDEVTSTGHSPSSMTASNKQEWSEVSGEEVASSAGLSKRQKLSNGDYYVPSLMDTASSVKTSKFEAEDDAESCCGDGENHELGELGSLPPNKRSRKEKICQTVSILQTIIPGGRDKDAIVVLDEAIDYLKSLKVKAKALGLDSL</sequence>
<evidence type="ECO:0000313" key="7">
    <source>
        <dbReference type="EMBL" id="KAK2992098.1"/>
    </source>
</evidence>
<evidence type="ECO:0000256" key="5">
    <source>
        <dbReference type="SAM" id="MobiDB-lite"/>
    </source>
</evidence>
<comment type="caution">
    <text evidence="7">The sequence shown here is derived from an EMBL/GenBank/DDBJ whole genome shotgun (WGS) entry which is preliminary data.</text>
</comment>
<dbReference type="PROSITE" id="PS50888">
    <property type="entry name" value="BHLH"/>
    <property type="match status" value="1"/>
</dbReference>
<reference evidence="7" key="1">
    <citation type="submission" date="2022-12" db="EMBL/GenBank/DDBJ databases">
        <title>Draft genome assemblies for two species of Escallonia (Escalloniales).</title>
        <authorList>
            <person name="Chanderbali A."/>
            <person name="Dervinis C."/>
            <person name="Anghel I."/>
            <person name="Soltis D."/>
            <person name="Soltis P."/>
            <person name="Zapata F."/>
        </authorList>
    </citation>
    <scope>NUCLEOTIDE SEQUENCE</scope>
    <source>
        <strain evidence="7">UCBG92.1500</strain>
        <tissue evidence="7">Leaf</tissue>
    </source>
</reference>
<dbReference type="GO" id="GO:0005634">
    <property type="term" value="C:nucleus"/>
    <property type="evidence" value="ECO:0007669"/>
    <property type="project" value="UniProtKB-SubCell"/>
</dbReference>
<keyword evidence="8" id="KW-1185">Reference proteome</keyword>
<keyword evidence="3" id="KW-0804">Transcription</keyword>
<keyword evidence="4" id="KW-0539">Nucleus</keyword>
<evidence type="ECO:0000313" key="8">
    <source>
        <dbReference type="Proteomes" id="UP001187471"/>
    </source>
</evidence>
<evidence type="ECO:0000259" key="6">
    <source>
        <dbReference type="PROSITE" id="PS50888"/>
    </source>
</evidence>
<feature type="domain" description="BHLH" evidence="6">
    <location>
        <begin position="300"/>
        <end position="349"/>
    </location>
</feature>
<feature type="region of interest" description="Disordered" evidence="5">
    <location>
        <begin position="213"/>
        <end position="254"/>
    </location>
</feature>
<evidence type="ECO:0000256" key="3">
    <source>
        <dbReference type="ARBA" id="ARBA00023163"/>
    </source>
</evidence>
<accession>A0AA88USZ7</accession>
<dbReference type="AlphaFoldDB" id="A0AA88USZ7"/>
<feature type="compositionally biased region" description="Low complexity" evidence="5">
    <location>
        <begin position="240"/>
        <end position="252"/>
    </location>
</feature>
<dbReference type="PANTHER" id="PTHR36066:SF2">
    <property type="entry name" value="TRANSCRIPTION FACTOR BHLH145"/>
    <property type="match status" value="1"/>
</dbReference>
<organism evidence="7 8">
    <name type="scientific">Escallonia rubra</name>
    <dbReference type="NCBI Taxonomy" id="112253"/>
    <lineage>
        <taxon>Eukaryota</taxon>
        <taxon>Viridiplantae</taxon>
        <taxon>Streptophyta</taxon>
        <taxon>Embryophyta</taxon>
        <taxon>Tracheophyta</taxon>
        <taxon>Spermatophyta</taxon>
        <taxon>Magnoliopsida</taxon>
        <taxon>eudicotyledons</taxon>
        <taxon>Gunneridae</taxon>
        <taxon>Pentapetalae</taxon>
        <taxon>asterids</taxon>
        <taxon>campanulids</taxon>
        <taxon>Escalloniales</taxon>
        <taxon>Escalloniaceae</taxon>
        <taxon>Escallonia</taxon>
    </lineage>
</organism>
<evidence type="ECO:0000256" key="1">
    <source>
        <dbReference type="ARBA" id="ARBA00004123"/>
    </source>
</evidence>
<keyword evidence="2" id="KW-0805">Transcription regulation</keyword>
<name>A0AA88USZ7_9ASTE</name>
<dbReference type="SUPFAM" id="SSF47459">
    <property type="entry name" value="HLH, helix-loop-helix DNA-binding domain"/>
    <property type="match status" value="1"/>
</dbReference>
<dbReference type="GO" id="GO:0046983">
    <property type="term" value="F:protein dimerization activity"/>
    <property type="evidence" value="ECO:0007669"/>
    <property type="project" value="InterPro"/>
</dbReference>
<dbReference type="InterPro" id="IPR036638">
    <property type="entry name" value="HLH_DNA-bd_sf"/>
</dbReference>